<reference evidence="1" key="1">
    <citation type="submission" date="2018-02" db="EMBL/GenBank/DDBJ databases">
        <title>Rhizophora mucronata_Transcriptome.</title>
        <authorList>
            <person name="Meera S.P."/>
            <person name="Sreeshan A."/>
            <person name="Augustine A."/>
        </authorList>
    </citation>
    <scope>NUCLEOTIDE SEQUENCE</scope>
    <source>
        <tissue evidence="1">Leaf</tissue>
    </source>
</reference>
<accession>A0A2P2L111</accession>
<protein>
    <submittedName>
        <fullName evidence="1">Uncharacterized protein MANES_01G129200</fullName>
    </submittedName>
</protein>
<dbReference type="EMBL" id="GGEC01031170">
    <property type="protein sequence ID" value="MBX11654.1"/>
    <property type="molecule type" value="Transcribed_RNA"/>
</dbReference>
<proteinExistence type="predicted"/>
<evidence type="ECO:0000313" key="1">
    <source>
        <dbReference type="EMBL" id="MBX11654.1"/>
    </source>
</evidence>
<dbReference type="AlphaFoldDB" id="A0A2P2L111"/>
<sequence length="69" mass="8547">MCFKPKSCADHTLWYFHFYINDKAFEGKRPQIFDLSECLAYFFWFFQWPKVPLDVHDCKSELKKSYMRH</sequence>
<organism evidence="1">
    <name type="scientific">Rhizophora mucronata</name>
    <name type="common">Asiatic mangrove</name>
    <dbReference type="NCBI Taxonomy" id="61149"/>
    <lineage>
        <taxon>Eukaryota</taxon>
        <taxon>Viridiplantae</taxon>
        <taxon>Streptophyta</taxon>
        <taxon>Embryophyta</taxon>
        <taxon>Tracheophyta</taxon>
        <taxon>Spermatophyta</taxon>
        <taxon>Magnoliopsida</taxon>
        <taxon>eudicotyledons</taxon>
        <taxon>Gunneridae</taxon>
        <taxon>Pentapetalae</taxon>
        <taxon>rosids</taxon>
        <taxon>fabids</taxon>
        <taxon>Malpighiales</taxon>
        <taxon>Rhizophoraceae</taxon>
        <taxon>Rhizophora</taxon>
    </lineage>
</organism>
<name>A0A2P2L111_RHIMU</name>